<reference evidence="1" key="1">
    <citation type="submission" date="2019-03" db="EMBL/GenBank/DDBJ databases">
        <title>Whole genome analysis of nitrate-reducing bacteria Marinobacter hydrocarbonoclasticus YB03.</title>
        <authorList>
            <person name="Azam A.H."/>
            <person name="Yuk S.R."/>
            <person name="Kamarisima K."/>
            <person name="Miyanaga K."/>
            <person name="Tanji Y."/>
        </authorList>
    </citation>
    <scope>NUCLEOTIDE SEQUENCE</scope>
    <source>
        <strain evidence="1">YB03</strain>
    </source>
</reference>
<organism evidence="1">
    <name type="scientific">Marinobacter nauticus</name>
    <name type="common">Marinobacter hydrocarbonoclasticus</name>
    <name type="synonym">Marinobacter aquaeolei</name>
    <dbReference type="NCBI Taxonomy" id="2743"/>
    <lineage>
        <taxon>Bacteria</taxon>
        <taxon>Pseudomonadati</taxon>
        <taxon>Pseudomonadota</taxon>
        <taxon>Gammaproteobacteria</taxon>
        <taxon>Pseudomonadales</taxon>
        <taxon>Marinobacteraceae</taxon>
        <taxon>Marinobacter</taxon>
    </lineage>
</organism>
<accession>A0A455WE49</accession>
<name>A0A455WE49_MARNT</name>
<sequence>MCKNNATETSKDDTSAGENVDIEINFQPSLDCKVKLSISDNNINIIIEAYGNVEKEIDPGFAIFTNNQESIHDHLIGKLPKTISNEALNKLVKLKHLQLTAIKSCAESNRAQQMILSNEALFWIVLDRINSESCYSKNLLERIFGVKRKKLTALTLNSEKQRTVKFLEKIVTLNGERNELDLIKKKARNDLTISKFKHWDTIPIQALYIDERYPKLSSSKIAWNWCKKDHRRMSDFTRRLSNVDRLFEDTIEMGNRLNIKNARNMLMQCENEEKLKLLHDHWVALTVRSNTKFDPDITFKDPNIDTPSWLERIESANQLIEEGKEMEHCIGTYVNKAITGKSLLFRVHLEERATMELKRRGTKLEIVEIKKHKNKCVSNETRETIQRWLHRKNQEAERP</sequence>
<dbReference type="InterPro" id="IPR025586">
    <property type="entry name" value="PcfJ"/>
</dbReference>
<proteinExistence type="predicted"/>
<dbReference type="EMBL" id="AP019537">
    <property type="protein sequence ID" value="BBJ05127.1"/>
    <property type="molecule type" value="Genomic_DNA"/>
</dbReference>
<evidence type="ECO:0000313" key="1">
    <source>
        <dbReference type="EMBL" id="BBJ05127.1"/>
    </source>
</evidence>
<dbReference type="AlphaFoldDB" id="A0A455WE49"/>
<dbReference type="Pfam" id="PF14284">
    <property type="entry name" value="PcfJ"/>
    <property type="match status" value="1"/>
</dbReference>
<protein>
    <submittedName>
        <fullName evidence="1">Uncharacterized protein</fullName>
    </submittedName>
</protein>
<gene>
    <name evidence="1" type="ORF">YBY_29760</name>
</gene>